<comment type="caution">
    <text evidence="1">The sequence shown here is derived from an EMBL/GenBank/DDBJ whole genome shotgun (WGS) entry which is preliminary data.</text>
</comment>
<keyword evidence="2" id="KW-1185">Reference proteome</keyword>
<evidence type="ECO:0000313" key="1">
    <source>
        <dbReference type="EMBL" id="CAD2077468.1"/>
    </source>
</evidence>
<reference evidence="1 2" key="1">
    <citation type="submission" date="2020-07" db="EMBL/GenBank/DDBJ databases">
        <authorList>
            <person name="Criscuolo A."/>
        </authorList>
    </citation>
    <scope>NUCLEOTIDE SEQUENCE [LARGE SCALE GENOMIC DNA]</scope>
    <source>
        <strain evidence="1">CIP111649</strain>
    </source>
</reference>
<proteinExistence type="predicted"/>
<accession>A0A6V7RJQ8</accession>
<sequence>MEGWKMKEYPGAQLSYRNLMTEDYQADAEYVVIEPMSLSDQ</sequence>
<protein>
    <submittedName>
        <fullName evidence="1">Uncharacterized protein</fullName>
    </submittedName>
</protein>
<dbReference type="AlphaFoldDB" id="A0A6V7RJQ8"/>
<dbReference type="Proteomes" id="UP000589351">
    <property type="component" value="Unassembled WGS sequence"/>
</dbReference>
<gene>
    <name evidence="1" type="ORF">JEODO184_01161</name>
</gene>
<name>A0A6V7RJQ8_9STAP</name>
<evidence type="ECO:0000313" key="2">
    <source>
        <dbReference type="Proteomes" id="UP000589351"/>
    </source>
</evidence>
<organism evidence="1 2">
    <name type="scientific">Jeotgalicoccus meleagridis</name>
    <dbReference type="NCBI Taxonomy" id="2759181"/>
    <lineage>
        <taxon>Bacteria</taxon>
        <taxon>Bacillati</taxon>
        <taxon>Bacillota</taxon>
        <taxon>Bacilli</taxon>
        <taxon>Bacillales</taxon>
        <taxon>Staphylococcaceae</taxon>
        <taxon>Jeotgalicoccus</taxon>
    </lineage>
</organism>
<dbReference type="EMBL" id="CAJEWD010000008">
    <property type="protein sequence ID" value="CAD2077468.1"/>
    <property type="molecule type" value="Genomic_DNA"/>
</dbReference>